<name>A0A0G1X8X8_UNCK3</name>
<dbReference type="Gene3D" id="1.10.10.1600">
    <property type="entry name" value="Bacterial DNA polymerase III alpha subunit, thumb domain"/>
    <property type="match status" value="1"/>
</dbReference>
<proteinExistence type="predicted"/>
<dbReference type="EMBL" id="LCRB01000001">
    <property type="protein sequence ID" value="KKW27250.1"/>
    <property type="molecule type" value="Genomic_DNA"/>
</dbReference>
<keyword evidence="6" id="KW-0235">DNA replication</keyword>
<keyword evidence="7" id="KW-0239">DNA-directed DNA polymerase</keyword>
<accession>A0A0G1X8X8</accession>
<dbReference type="PATRIC" id="fig|1620414.3.peg.194"/>
<sequence length="1170" mass="130707">MDFVHLHVHSHYSLLDGLSKVPDLVSKAKTQGAIALALTDHGVMYGAIEFYQECRKAGIKPIVGNEIYVTQGQITDRELKRGEKNFYHLTLLAKNYAGYVNLMRLTTEAHLRGFYYRPRVDHETLGKYANGLICLSGCLGGELAQTILHGDLDKAKQIALWHKNLFGEDYYLELQYHPNIADQQTVNDALIGLSQELNIALVVTTDSHYLCAEDAEAQDVLLCVQTGAKVEDSNRFSMQGELFDLKDPKEIIEAFKHVPEAVANTLKVAEKCELEIPTGGMILPSFDVPDGETLQSCLDREVERGLGRRFGDVIPTEVRERVEYEMAVVTQMGYQSYFLIVADFVNWARNKGILVGPGRGSAAGSMVSYALQITNINPLLHGLLFERFLNPERISMPDIDLDFADDRRGEVIDYVIEKYGRNRVAQIITFGTMASRAAIRDVGRAIGMTYGEVDRIAKMVPPPQQGKHTPLAIHLENVQELKDIYASDPRAKRLLDLAQKMEGTIRHASTHAAGVVIGDKDLTHYVPLQYSPTGDRTLITQYSMYPVETIGLLKMDFLGLKNLTIIKNALRIIRKIHDQDVDLDALPFDDAKTFELLAAANTTGVFQLEGEGMRRYLKELKPTVFSDIAAMIALYRPGPIELIPDFIARKQGRKKIEYLHPKLEPILDDTYGVAVFQEQVLQIARDLCGFTLGEADVLRKAIGKKIPKLLAEQKEKFISGALKNGINDSVAQQLFHFVEPFALYGFNRAHTTSYATISYWTAYLKAHFPNAFMAALMTSDQQDLDKIAKNIAECEHMGIKVLPPSVNHSFTGFAVVKETGEITFGLNAIKNVGQKVSDLIAEERQTHGRYVDLMDFVKRAGHEVINRKTLESLALAGALDEFADRKVIFNNLDHILSFATSYYQRQDSSQEMLFGEAEVGGSEIIQLHPSETVTDRERLTWEREYLGTFVSRHPLKEIMPKLEGIVRPVSSLSNLDDNQTARVAGVVTRVQKVFTKTGDAMVFVTMEDLGANIEVVVFPKVMEQNPALWERDKILLVTGKVNVKEHADAQGDSIVMVAEPKIIASEVAEVNDAYIEQLQRAEMMTATPSQPRTIIEERAGELLIKLPKGFGNGQLQGLKSILEQHPGEVSVTLELFAQGRWQTVKTSTRARMTPALEQAIVNLTTEQLTN</sequence>
<evidence type="ECO:0000259" key="9">
    <source>
        <dbReference type="SMART" id="SM00481"/>
    </source>
</evidence>
<dbReference type="InterPro" id="IPR003141">
    <property type="entry name" value="Pol/His_phosphatase_N"/>
</dbReference>
<dbReference type="InterPro" id="IPR011708">
    <property type="entry name" value="DNA_pol3_alpha_NTPase_dom"/>
</dbReference>
<comment type="caution">
    <text evidence="10">The sequence shown here is derived from an EMBL/GenBank/DDBJ whole genome shotgun (WGS) entry which is preliminary data.</text>
</comment>
<keyword evidence="5" id="KW-0548">Nucleotidyltransferase</keyword>
<dbReference type="NCBIfam" id="NF004226">
    <property type="entry name" value="PRK05673.1"/>
    <property type="match status" value="1"/>
</dbReference>
<dbReference type="PANTHER" id="PTHR32294:SF0">
    <property type="entry name" value="DNA POLYMERASE III SUBUNIT ALPHA"/>
    <property type="match status" value="1"/>
</dbReference>
<dbReference type="Proteomes" id="UP000034913">
    <property type="component" value="Unassembled WGS sequence"/>
</dbReference>
<keyword evidence="4" id="KW-0808">Transferase</keyword>
<dbReference type="EC" id="2.7.7.7" evidence="2"/>
<dbReference type="InterPro" id="IPR004365">
    <property type="entry name" value="NA-bd_OB_tRNA"/>
</dbReference>
<comment type="catalytic activity">
    <reaction evidence="8">
        <text>DNA(n) + a 2'-deoxyribonucleoside 5'-triphosphate = DNA(n+1) + diphosphate</text>
        <dbReference type="Rhea" id="RHEA:22508"/>
        <dbReference type="Rhea" id="RHEA-COMP:17339"/>
        <dbReference type="Rhea" id="RHEA-COMP:17340"/>
        <dbReference type="ChEBI" id="CHEBI:33019"/>
        <dbReference type="ChEBI" id="CHEBI:61560"/>
        <dbReference type="ChEBI" id="CHEBI:173112"/>
        <dbReference type="EC" id="2.7.7.7"/>
    </reaction>
</comment>
<dbReference type="PANTHER" id="PTHR32294">
    <property type="entry name" value="DNA POLYMERASE III SUBUNIT ALPHA"/>
    <property type="match status" value="1"/>
</dbReference>
<organism evidence="10 11">
    <name type="scientific">candidate division Kazan bacterium GW2011_GWB1_52_7</name>
    <dbReference type="NCBI Taxonomy" id="1620414"/>
    <lineage>
        <taxon>Bacteria</taxon>
        <taxon>Bacteria division Kazan-3B-28</taxon>
    </lineage>
</organism>
<evidence type="ECO:0000313" key="10">
    <source>
        <dbReference type="EMBL" id="KKW27250.1"/>
    </source>
</evidence>
<evidence type="ECO:0000256" key="1">
    <source>
        <dbReference type="ARBA" id="ARBA00004496"/>
    </source>
</evidence>
<evidence type="ECO:0000256" key="7">
    <source>
        <dbReference type="ARBA" id="ARBA00022932"/>
    </source>
</evidence>
<dbReference type="Pfam" id="PF14579">
    <property type="entry name" value="HHH_6"/>
    <property type="match status" value="1"/>
</dbReference>
<dbReference type="InterPro" id="IPR016195">
    <property type="entry name" value="Pol/histidinol_Pase-like"/>
</dbReference>
<dbReference type="InterPro" id="IPR029460">
    <property type="entry name" value="DNAPol_HHH"/>
</dbReference>
<evidence type="ECO:0000313" key="11">
    <source>
        <dbReference type="Proteomes" id="UP000034913"/>
    </source>
</evidence>
<dbReference type="Gene3D" id="1.10.150.870">
    <property type="match status" value="1"/>
</dbReference>
<dbReference type="SMART" id="SM00481">
    <property type="entry name" value="POLIIIAc"/>
    <property type="match status" value="1"/>
</dbReference>
<protein>
    <recommendedName>
        <fullName evidence="3">DNA polymerase III subunit alpha</fullName>
        <ecNumber evidence="2">2.7.7.7</ecNumber>
    </recommendedName>
</protein>
<evidence type="ECO:0000256" key="6">
    <source>
        <dbReference type="ARBA" id="ARBA00022705"/>
    </source>
</evidence>
<dbReference type="InterPro" id="IPR004013">
    <property type="entry name" value="PHP_dom"/>
</dbReference>
<dbReference type="SUPFAM" id="SSF89550">
    <property type="entry name" value="PHP domain-like"/>
    <property type="match status" value="1"/>
</dbReference>
<dbReference type="GO" id="GO:0006260">
    <property type="term" value="P:DNA replication"/>
    <property type="evidence" value="ECO:0007669"/>
    <property type="project" value="UniProtKB-KW"/>
</dbReference>
<dbReference type="GO" id="GO:0005737">
    <property type="term" value="C:cytoplasm"/>
    <property type="evidence" value="ECO:0007669"/>
    <property type="project" value="UniProtKB-SubCell"/>
</dbReference>
<evidence type="ECO:0000256" key="4">
    <source>
        <dbReference type="ARBA" id="ARBA00022679"/>
    </source>
</evidence>
<feature type="domain" description="Polymerase/histidinol phosphatase N-terminal" evidence="9">
    <location>
        <begin position="4"/>
        <end position="71"/>
    </location>
</feature>
<evidence type="ECO:0000256" key="3">
    <source>
        <dbReference type="ARBA" id="ARBA00019114"/>
    </source>
</evidence>
<dbReference type="Pfam" id="PF17657">
    <property type="entry name" value="DNA_pol3_finger"/>
    <property type="match status" value="1"/>
</dbReference>
<dbReference type="CDD" id="cd12113">
    <property type="entry name" value="PHP_PolIIIA_DnaE3"/>
    <property type="match status" value="1"/>
</dbReference>
<dbReference type="Gene3D" id="3.20.20.140">
    <property type="entry name" value="Metal-dependent hydrolases"/>
    <property type="match status" value="1"/>
</dbReference>
<dbReference type="InterPro" id="IPR040982">
    <property type="entry name" value="DNA_pol3_finger"/>
</dbReference>
<comment type="subcellular location">
    <subcellularLocation>
        <location evidence="1">Cytoplasm</location>
    </subcellularLocation>
</comment>
<evidence type="ECO:0000256" key="8">
    <source>
        <dbReference type="ARBA" id="ARBA00049244"/>
    </source>
</evidence>
<dbReference type="NCBIfam" id="TIGR00594">
    <property type="entry name" value="polc"/>
    <property type="match status" value="1"/>
</dbReference>
<dbReference type="Pfam" id="PF02811">
    <property type="entry name" value="PHP"/>
    <property type="match status" value="1"/>
</dbReference>
<reference evidence="10 11" key="1">
    <citation type="journal article" date="2015" name="Nature">
        <title>rRNA introns, odd ribosomes, and small enigmatic genomes across a large radiation of phyla.</title>
        <authorList>
            <person name="Brown C.T."/>
            <person name="Hug L.A."/>
            <person name="Thomas B.C."/>
            <person name="Sharon I."/>
            <person name="Castelle C.J."/>
            <person name="Singh A."/>
            <person name="Wilkins M.J."/>
            <person name="Williams K.H."/>
            <person name="Banfield J.F."/>
        </authorList>
    </citation>
    <scope>NUCLEOTIDE SEQUENCE [LARGE SCALE GENOMIC DNA]</scope>
</reference>
<dbReference type="GO" id="GO:0003887">
    <property type="term" value="F:DNA-directed DNA polymerase activity"/>
    <property type="evidence" value="ECO:0007669"/>
    <property type="project" value="UniProtKB-KW"/>
</dbReference>
<dbReference type="CDD" id="cd04485">
    <property type="entry name" value="DnaE_OBF"/>
    <property type="match status" value="1"/>
</dbReference>
<gene>
    <name evidence="10" type="ORF">VF00_C0001G0185</name>
</gene>
<dbReference type="Pfam" id="PF01336">
    <property type="entry name" value="tRNA_anti-codon"/>
    <property type="match status" value="1"/>
</dbReference>
<dbReference type="Pfam" id="PF07733">
    <property type="entry name" value="DNA_pol3_alpha"/>
    <property type="match status" value="1"/>
</dbReference>
<dbReference type="AlphaFoldDB" id="A0A0G1X8X8"/>
<dbReference type="GO" id="GO:0008408">
    <property type="term" value="F:3'-5' exonuclease activity"/>
    <property type="evidence" value="ECO:0007669"/>
    <property type="project" value="InterPro"/>
</dbReference>
<evidence type="ECO:0000256" key="5">
    <source>
        <dbReference type="ARBA" id="ARBA00022695"/>
    </source>
</evidence>
<dbReference type="InterPro" id="IPR004805">
    <property type="entry name" value="DnaE2/DnaE/PolC"/>
</dbReference>
<dbReference type="InterPro" id="IPR041931">
    <property type="entry name" value="DNA_pol3_alpha_thumb_dom"/>
</dbReference>
<dbReference type="GO" id="GO:0003676">
    <property type="term" value="F:nucleic acid binding"/>
    <property type="evidence" value="ECO:0007669"/>
    <property type="project" value="InterPro"/>
</dbReference>
<dbReference type="NCBIfam" id="NF005298">
    <property type="entry name" value="PRK06826.1"/>
    <property type="match status" value="1"/>
</dbReference>
<evidence type="ECO:0000256" key="2">
    <source>
        <dbReference type="ARBA" id="ARBA00012417"/>
    </source>
</evidence>